<protein>
    <recommendedName>
        <fullName evidence="4">Glycosyltransferase RgtA/B/C/D-like domain-containing protein</fullName>
    </recommendedName>
</protein>
<dbReference type="RefSeq" id="WP_097799461.1">
    <property type="nucleotide sequence ID" value="NZ_CP025570.1"/>
</dbReference>
<accession>A0A3Q9UM93</accession>
<evidence type="ECO:0008006" key="4">
    <source>
        <dbReference type="Google" id="ProtNLM"/>
    </source>
</evidence>
<feature type="transmembrane region" description="Helical" evidence="1">
    <location>
        <begin position="133"/>
        <end position="154"/>
    </location>
</feature>
<dbReference type="EMBL" id="CP025570">
    <property type="protein sequence ID" value="AZZ40262.1"/>
    <property type="molecule type" value="Genomic_DNA"/>
</dbReference>
<dbReference type="KEGG" id="aji:C0Z10_11475"/>
<keyword evidence="1" id="KW-0812">Transmembrane</keyword>
<evidence type="ECO:0000256" key="1">
    <source>
        <dbReference type="SAM" id="Phobius"/>
    </source>
</evidence>
<feature type="transmembrane region" description="Helical" evidence="1">
    <location>
        <begin position="106"/>
        <end position="126"/>
    </location>
</feature>
<feature type="transmembrane region" description="Helical" evidence="1">
    <location>
        <begin position="184"/>
        <end position="200"/>
    </location>
</feature>
<reference evidence="3" key="1">
    <citation type="submission" date="2017-12" db="EMBL/GenBank/DDBJ databases">
        <title>Whole genome sequencing of Acidipropionibacterium jensenii strains JS279 and JS280.</title>
        <authorList>
            <person name="Deptula P."/>
            <person name="Laine P."/>
            <person name="Smolander O.-P."/>
            <person name="Paulin L."/>
            <person name="Auvinen P."/>
            <person name="Varmanen P."/>
        </authorList>
    </citation>
    <scope>NUCLEOTIDE SEQUENCE [LARGE SCALE GENOMIC DNA]</scope>
    <source>
        <strain evidence="3">JS280</strain>
    </source>
</reference>
<keyword evidence="1" id="KW-1133">Transmembrane helix</keyword>
<keyword evidence="1" id="KW-0472">Membrane</keyword>
<evidence type="ECO:0000313" key="3">
    <source>
        <dbReference type="Proteomes" id="UP000285875"/>
    </source>
</evidence>
<dbReference type="Proteomes" id="UP000285875">
    <property type="component" value="Chromosome"/>
</dbReference>
<sequence>MLQFAGTATRLWQDLDRPISGRRIPGSAPVMATGVVVGLVVDVFLVRTGFNLAYSDAQSHLTIARRLFDTASGIGIQQLGTVWLPVPHLLLAPMVLSRWMWHTGWGAALLGSMCLGVTACAVYRCVARWGGGWVARLLGVAVVVINPSMLYLCATALTEPVLIAAMAMCLAGLSGVITRQRVSSSGEVAVFCGIPAALAALSRYEGWALCLTGAVLVAAVVWRRTRS</sequence>
<gene>
    <name evidence="2" type="ORF">C0Z10_11475</name>
</gene>
<feature type="transmembrane region" description="Helical" evidence="1">
    <location>
        <begin position="206"/>
        <end position="222"/>
    </location>
</feature>
<feature type="transmembrane region" description="Helical" evidence="1">
    <location>
        <begin position="160"/>
        <end position="177"/>
    </location>
</feature>
<evidence type="ECO:0000313" key="2">
    <source>
        <dbReference type="EMBL" id="AZZ40262.1"/>
    </source>
</evidence>
<feature type="transmembrane region" description="Helical" evidence="1">
    <location>
        <begin position="26"/>
        <end position="46"/>
    </location>
</feature>
<organism evidence="2 3">
    <name type="scientific">Acidipropionibacterium jensenii</name>
    <dbReference type="NCBI Taxonomy" id="1749"/>
    <lineage>
        <taxon>Bacteria</taxon>
        <taxon>Bacillati</taxon>
        <taxon>Actinomycetota</taxon>
        <taxon>Actinomycetes</taxon>
        <taxon>Propionibacteriales</taxon>
        <taxon>Propionibacteriaceae</taxon>
        <taxon>Acidipropionibacterium</taxon>
    </lineage>
</organism>
<name>A0A3Q9UM93_9ACTN</name>
<proteinExistence type="predicted"/>
<dbReference type="AlphaFoldDB" id="A0A3Q9UM93"/>